<comment type="pathway">
    <text evidence="1 7">Cell wall biogenesis; peptidoglycan biosynthesis.</text>
</comment>
<evidence type="ECO:0000256" key="8">
    <source>
        <dbReference type="SAM" id="SignalP"/>
    </source>
</evidence>
<feature type="active site" description="Proton donor/acceptor" evidence="7">
    <location>
        <position position="123"/>
    </location>
</feature>
<dbReference type="GO" id="GO:0018104">
    <property type="term" value="P:peptidoglycan-protein cross-linking"/>
    <property type="evidence" value="ECO:0007669"/>
    <property type="project" value="TreeGrafter"/>
</dbReference>
<evidence type="ECO:0000256" key="4">
    <source>
        <dbReference type="ARBA" id="ARBA00022960"/>
    </source>
</evidence>
<sequence length="326" mass="34952">MVCALLLLVAPATVQAQGRQTSSPVEFARDADALRPGEWVWAESIAPAGPVLIYVDVARQIATIYRNGVRFAVSTVSTGKKGYATPTGVFTILQKDKDHRSSKYNNAPMYYQQRLTWDGVALHAGGLPGYPESHGCVHLPIAFAKLLFGTTQMGGTVIVSGSAGVVTTASEASVLSDVDHLGKPAEHLPLAGGQQWRLEPQKSPTGPLSLIVSRADQRVIVLRNGREIGRSRITMPDVSDETHVYTFSAIVEGKYLWTVAGVPGHGQGASDRVQPWLAERIDIPAEFLSRVRSQLQPGASILVTDAPVLKSNSGRHMTVLASAADR</sequence>
<dbReference type="SUPFAM" id="SSF141523">
    <property type="entry name" value="L,D-transpeptidase catalytic domain-like"/>
    <property type="match status" value="1"/>
</dbReference>
<dbReference type="GO" id="GO:0071972">
    <property type="term" value="F:peptidoglycan L,D-transpeptidase activity"/>
    <property type="evidence" value="ECO:0007669"/>
    <property type="project" value="TreeGrafter"/>
</dbReference>
<evidence type="ECO:0000256" key="5">
    <source>
        <dbReference type="ARBA" id="ARBA00022984"/>
    </source>
</evidence>
<dbReference type="EMBL" id="JABBGM010000006">
    <property type="protein sequence ID" value="NML94747.1"/>
    <property type="molecule type" value="Genomic_DNA"/>
</dbReference>
<dbReference type="PIRSF" id="PIRSF029342">
    <property type="entry name" value="UCP029342_ErfK/YbiS/YcfS/YnhG"/>
    <property type="match status" value="1"/>
</dbReference>
<keyword evidence="3" id="KW-0808">Transferase</keyword>
<dbReference type="GO" id="GO:0071555">
    <property type="term" value="P:cell wall organization"/>
    <property type="evidence" value="ECO:0007669"/>
    <property type="project" value="UniProtKB-UniRule"/>
</dbReference>
<feature type="active site" description="Nucleophile" evidence="7">
    <location>
        <position position="136"/>
    </location>
</feature>
<evidence type="ECO:0000256" key="3">
    <source>
        <dbReference type="ARBA" id="ARBA00022679"/>
    </source>
</evidence>
<evidence type="ECO:0000313" key="11">
    <source>
        <dbReference type="Proteomes" id="UP000583556"/>
    </source>
</evidence>
<dbReference type="GO" id="GO:0005576">
    <property type="term" value="C:extracellular region"/>
    <property type="evidence" value="ECO:0007669"/>
    <property type="project" value="TreeGrafter"/>
</dbReference>
<dbReference type="Gene3D" id="2.40.440.10">
    <property type="entry name" value="L,D-transpeptidase catalytic domain-like"/>
    <property type="match status" value="1"/>
</dbReference>
<keyword evidence="11" id="KW-1185">Reference proteome</keyword>
<name>A0A7Y0GBL0_9SPHN</name>
<comment type="caution">
    <text evidence="10">The sequence shown here is derived from an EMBL/GenBank/DDBJ whole genome shotgun (WGS) entry which is preliminary data.</text>
</comment>
<keyword evidence="8" id="KW-0732">Signal</keyword>
<dbReference type="PANTHER" id="PTHR30582:SF2">
    <property type="entry name" value="L,D-TRANSPEPTIDASE YCIB-RELATED"/>
    <property type="match status" value="1"/>
</dbReference>
<comment type="similarity">
    <text evidence="2">Belongs to the YkuD family.</text>
</comment>
<gene>
    <name evidence="10" type="ORF">HHL27_13820</name>
</gene>
<dbReference type="PROSITE" id="PS52029">
    <property type="entry name" value="LD_TPASE"/>
    <property type="match status" value="1"/>
</dbReference>
<protein>
    <submittedName>
        <fullName evidence="10">L,D-transpeptidase</fullName>
    </submittedName>
</protein>
<dbReference type="InterPro" id="IPR005490">
    <property type="entry name" value="LD_TPept_cat_dom"/>
</dbReference>
<evidence type="ECO:0000256" key="6">
    <source>
        <dbReference type="ARBA" id="ARBA00023316"/>
    </source>
</evidence>
<evidence type="ECO:0000256" key="2">
    <source>
        <dbReference type="ARBA" id="ARBA00005992"/>
    </source>
</evidence>
<evidence type="ECO:0000256" key="7">
    <source>
        <dbReference type="PROSITE-ProRule" id="PRU01373"/>
    </source>
</evidence>
<dbReference type="CDD" id="cd16913">
    <property type="entry name" value="YkuD_like"/>
    <property type="match status" value="1"/>
</dbReference>
<evidence type="ECO:0000313" key="10">
    <source>
        <dbReference type="EMBL" id="NML94747.1"/>
    </source>
</evidence>
<keyword evidence="5 7" id="KW-0573">Peptidoglycan synthesis</keyword>
<dbReference type="GO" id="GO:0008360">
    <property type="term" value="P:regulation of cell shape"/>
    <property type="evidence" value="ECO:0007669"/>
    <property type="project" value="UniProtKB-UniRule"/>
</dbReference>
<dbReference type="Proteomes" id="UP000583556">
    <property type="component" value="Unassembled WGS sequence"/>
</dbReference>
<proteinExistence type="inferred from homology"/>
<feature type="domain" description="L,D-TPase catalytic" evidence="9">
    <location>
        <begin position="51"/>
        <end position="160"/>
    </location>
</feature>
<accession>A0A7Y0GBL0</accession>
<dbReference type="InterPro" id="IPR016915">
    <property type="entry name" value="UCP029342"/>
</dbReference>
<feature type="chain" id="PRO_5031297436" evidence="8">
    <location>
        <begin position="17"/>
        <end position="326"/>
    </location>
</feature>
<dbReference type="InterPro" id="IPR038063">
    <property type="entry name" value="Transpep_catalytic_dom"/>
</dbReference>
<keyword evidence="6 7" id="KW-0961">Cell wall biogenesis/degradation</keyword>
<dbReference type="Pfam" id="PF03734">
    <property type="entry name" value="YkuD"/>
    <property type="match status" value="1"/>
</dbReference>
<organism evidence="10 11">
    <name type="scientific">Novosphingobium olei</name>
    <dbReference type="NCBI Taxonomy" id="2728851"/>
    <lineage>
        <taxon>Bacteria</taxon>
        <taxon>Pseudomonadati</taxon>
        <taxon>Pseudomonadota</taxon>
        <taxon>Alphaproteobacteria</taxon>
        <taxon>Sphingomonadales</taxon>
        <taxon>Sphingomonadaceae</taxon>
        <taxon>Novosphingobium</taxon>
    </lineage>
</organism>
<evidence type="ECO:0000256" key="1">
    <source>
        <dbReference type="ARBA" id="ARBA00004752"/>
    </source>
</evidence>
<dbReference type="AlphaFoldDB" id="A0A7Y0GBL0"/>
<reference evidence="10 11" key="1">
    <citation type="submission" date="2020-04" db="EMBL/GenBank/DDBJ databases">
        <title>Novosphingobium sp. TW-4 isolated from soil.</title>
        <authorList>
            <person name="Dahal R.H."/>
            <person name="Chaudhary D.K."/>
        </authorList>
    </citation>
    <scope>NUCLEOTIDE SEQUENCE [LARGE SCALE GENOMIC DNA]</scope>
    <source>
        <strain evidence="10 11">TW-4</strain>
    </source>
</reference>
<dbReference type="PANTHER" id="PTHR30582">
    <property type="entry name" value="L,D-TRANSPEPTIDASE"/>
    <property type="match status" value="1"/>
</dbReference>
<feature type="signal peptide" evidence="8">
    <location>
        <begin position="1"/>
        <end position="16"/>
    </location>
</feature>
<keyword evidence="4 7" id="KW-0133">Cell shape</keyword>
<evidence type="ECO:0000259" key="9">
    <source>
        <dbReference type="PROSITE" id="PS52029"/>
    </source>
</evidence>
<dbReference type="InterPro" id="IPR050979">
    <property type="entry name" value="LD-transpeptidase"/>
</dbReference>
<dbReference type="UniPathway" id="UPA00219"/>
<dbReference type="GO" id="GO:0016740">
    <property type="term" value="F:transferase activity"/>
    <property type="evidence" value="ECO:0007669"/>
    <property type="project" value="UniProtKB-KW"/>
</dbReference>
<dbReference type="NCBIfam" id="NF004785">
    <property type="entry name" value="PRK06132.1-2"/>
    <property type="match status" value="1"/>
</dbReference>